<dbReference type="RefSeq" id="XP_003056305.1">
    <property type="nucleotide sequence ID" value="XM_003056259.1"/>
</dbReference>
<sequence length="285" mass="32426">MVVICFLPYSSIKMRTQPVGIAPFKDLGNPSFTVNTPSHHISLNGIVLCVAKKQSGKTRFVSNLLYQLKQASCMDRIFCLSDTFDSNKKMMESREKLKRWKAFNHSLDYRITADLLEFFDPVTRQFEPPKHWLNGRKPVVGIFADDIQSSSLIGSKAFKNLCIKCRHIGAFQSGEPPIGCSIFVCVQNYTASGNEGIPKSIRGNINCCACWKSSCWTEVDLLATELSGVIPKHQILQAYDYVMNKEPDNRHNFLFIDLTPKKEHLSPFRMNYTEWLIPEKEQSST</sequence>
<dbReference type="Proteomes" id="UP000001876">
    <property type="component" value="Unassembled WGS sequence"/>
</dbReference>
<evidence type="ECO:0000313" key="1">
    <source>
        <dbReference type="EMBL" id="EEH59681.1"/>
    </source>
</evidence>
<accession>C1MK07</accession>
<organism evidence="2">
    <name type="scientific">Micromonas pusilla (strain CCMP1545)</name>
    <name type="common">Picoplanktonic green alga</name>
    <dbReference type="NCBI Taxonomy" id="564608"/>
    <lineage>
        <taxon>Eukaryota</taxon>
        <taxon>Viridiplantae</taxon>
        <taxon>Chlorophyta</taxon>
        <taxon>Mamiellophyceae</taxon>
        <taxon>Mamiellales</taxon>
        <taxon>Mamiellaceae</taxon>
        <taxon>Micromonas</taxon>
    </lineage>
</organism>
<dbReference type="EMBL" id="GG663736">
    <property type="protein sequence ID" value="EEH59681.1"/>
    <property type="molecule type" value="Genomic_DNA"/>
</dbReference>
<name>C1MK07_MICPC</name>
<proteinExistence type="predicted"/>
<evidence type="ECO:0000313" key="2">
    <source>
        <dbReference type="Proteomes" id="UP000001876"/>
    </source>
</evidence>
<protein>
    <submittedName>
        <fullName evidence="1">Predicted protein</fullName>
    </submittedName>
</protein>
<gene>
    <name evidence="1" type="ORF">MICPUCDRAFT_64151</name>
</gene>
<dbReference type="OrthoDB" id="10584910at2759"/>
<reference evidence="1 2" key="1">
    <citation type="journal article" date="2009" name="Science">
        <title>Green evolution and dynamic adaptations revealed by genomes of the marine picoeukaryotes Micromonas.</title>
        <authorList>
            <person name="Worden A.Z."/>
            <person name="Lee J.H."/>
            <person name="Mock T."/>
            <person name="Rouze P."/>
            <person name="Simmons M.P."/>
            <person name="Aerts A.L."/>
            <person name="Allen A.E."/>
            <person name="Cuvelier M.L."/>
            <person name="Derelle E."/>
            <person name="Everett M.V."/>
            <person name="Foulon E."/>
            <person name="Grimwood J."/>
            <person name="Gundlach H."/>
            <person name="Henrissat B."/>
            <person name="Napoli C."/>
            <person name="McDonald S.M."/>
            <person name="Parker M.S."/>
            <person name="Rombauts S."/>
            <person name="Salamov A."/>
            <person name="Von Dassow P."/>
            <person name="Badger J.H."/>
            <person name="Coutinho P.M."/>
            <person name="Demir E."/>
            <person name="Dubchak I."/>
            <person name="Gentemann C."/>
            <person name="Eikrem W."/>
            <person name="Gready J.E."/>
            <person name="John U."/>
            <person name="Lanier W."/>
            <person name="Lindquist E.A."/>
            <person name="Lucas S."/>
            <person name="Mayer K.F."/>
            <person name="Moreau H."/>
            <person name="Not F."/>
            <person name="Otillar R."/>
            <person name="Panaud O."/>
            <person name="Pangilinan J."/>
            <person name="Paulsen I."/>
            <person name="Piegu B."/>
            <person name="Poliakov A."/>
            <person name="Robbens S."/>
            <person name="Schmutz J."/>
            <person name="Toulza E."/>
            <person name="Wyss T."/>
            <person name="Zelensky A."/>
            <person name="Zhou K."/>
            <person name="Armbrust E.V."/>
            <person name="Bhattacharya D."/>
            <person name="Goodenough U.W."/>
            <person name="Van de Peer Y."/>
            <person name="Grigoriev I.V."/>
        </authorList>
    </citation>
    <scope>NUCLEOTIDE SEQUENCE [LARGE SCALE GENOMIC DNA]</scope>
    <source>
        <strain evidence="1 2">CCMP1545</strain>
    </source>
</reference>
<dbReference type="KEGG" id="mpp:MICPUCDRAFT_64151"/>
<dbReference type="GeneID" id="9681454"/>
<dbReference type="AlphaFoldDB" id="C1MK07"/>
<keyword evidence="2" id="KW-1185">Reference proteome</keyword>